<feature type="compositionally biased region" description="Basic and acidic residues" evidence="8">
    <location>
        <begin position="62"/>
        <end position="79"/>
    </location>
</feature>
<dbReference type="Gene3D" id="3.40.50.10140">
    <property type="entry name" value="Toll/interleukin-1 receptor homology (TIR) domain"/>
    <property type="match status" value="1"/>
</dbReference>
<evidence type="ECO:0000256" key="2">
    <source>
        <dbReference type="ARBA" id="ARBA00022490"/>
    </source>
</evidence>
<dbReference type="GO" id="GO:0005768">
    <property type="term" value="C:endosome"/>
    <property type="evidence" value="ECO:0007669"/>
    <property type="project" value="TreeGrafter"/>
</dbReference>
<dbReference type="PANTHER" id="PTHR47230">
    <property type="entry name" value="TIR DOMAIN-CONTAINING ADAPTER MOLECULE 1"/>
    <property type="match status" value="1"/>
</dbReference>
<keyword evidence="11" id="KW-1185">Reference proteome</keyword>
<evidence type="ECO:0000259" key="9">
    <source>
        <dbReference type="PROSITE" id="PS50104"/>
    </source>
</evidence>
<dbReference type="InterPro" id="IPR000157">
    <property type="entry name" value="TIR_dom"/>
</dbReference>
<name>A0A9D3SL40_9TELE</name>
<dbReference type="PANTHER" id="PTHR47230:SF1">
    <property type="entry name" value="TIR DOMAIN-CONTAINING ADAPTER MOLECULE 1"/>
    <property type="match status" value="1"/>
</dbReference>
<keyword evidence="3" id="KW-0597">Phosphoprotein</keyword>
<dbReference type="AlphaFoldDB" id="A0A9D3SL40"/>
<dbReference type="GO" id="GO:0043123">
    <property type="term" value="P:positive regulation of canonical NF-kappaB signal transduction"/>
    <property type="evidence" value="ECO:0007669"/>
    <property type="project" value="TreeGrafter"/>
</dbReference>
<dbReference type="InterPro" id="IPR046946">
    <property type="entry name" value="TCAM1/2"/>
</dbReference>
<dbReference type="Pfam" id="PF13676">
    <property type="entry name" value="TIR_2"/>
    <property type="match status" value="1"/>
</dbReference>
<keyword evidence="5" id="KW-0391">Immunity</keyword>
<dbReference type="PROSITE" id="PS50104">
    <property type="entry name" value="TIR"/>
    <property type="match status" value="1"/>
</dbReference>
<evidence type="ECO:0000256" key="1">
    <source>
        <dbReference type="ARBA" id="ARBA00004496"/>
    </source>
</evidence>
<evidence type="ECO:0000256" key="7">
    <source>
        <dbReference type="SAM" id="Coils"/>
    </source>
</evidence>
<comment type="subcellular location">
    <subcellularLocation>
        <location evidence="1">Cytoplasm</location>
    </subcellularLocation>
</comment>
<reference evidence="10 11" key="1">
    <citation type="submission" date="2021-06" db="EMBL/GenBank/DDBJ databases">
        <title>Chromosome-level genome assembly of the red-tail catfish (Hemibagrus wyckioides).</title>
        <authorList>
            <person name="Shao F."/>
        </authorList>
    </citation>
    <scope>NUCLEOTIDE SEQUENCE [LARGE SCALE GENOMIC DNA]</scope>
    <source>
        <strain evidence="10">EC202008001</strain>
        <tissue evidence="10">Blood</tissue>
    </source>
</reference>
<dbReference type="GO" id="GO:0035591">
    <property type="term" value="F:signaling adaptor activity"/>
    <property type="evidence" value="ECO:0007669"/>
    <property type="project" value="TreeGrafter"/>
</dbReference>
<dbReference type="GO" id="GO:0035666">
    <property type="term" value="P:TRIF-dependent toll-like receptor signaling pathway"/>
    <property type="evidence" value="ECO:0007669"/>
    <property type="project" value="InterPro"/>
</dbReference>
<evidence type="ECO:0000256" key="3">
    <source>
        <dbReference type="ARBA" id="ARBA00022553"/>
    </source>
</evidence>
<evidence type="ECO:0000256" key="8">
    <source>
        <dbReference type="SAM" id="MobiDB-lite"/>
    </source>
</evidence>
<dbReference type="GO" id="GO:0032481">
    <property type="term" value="P:positive regulation of type I interferon production"/>
    <property type="evidence" value="ECO:0007669"/>
    <property type="project" value="TreeGrafter"/>
</dbReference>
<dbReference type="SUPFAM" id="SSF52200">
    <property type="entry name" value="Toll/Interleukin receptor TIR domain"/>
    <property type="match status" value="1"/>
</dbReference>
<feature type="compositionally biased region" description="Low complexity" evidence="8">
    <location>
        <begin position="80"/>
        <end position="99"/>
    </location>
</feature>
<accession>A0A9D3SL40</accession>
<sequence>MAEETALVDEKKLTELCANPNTGVNSPLERSISESRGTEYISGEPTAAECLIMGASLQPSRRTSEALEAQKEPPKRDDSYPSSLRSTSTSCSSYSLEISVSTATTNNSGKESRPLPLKTPPESRAGQSHEAKPPSSHDDQKPVSTVTKSYVSLDPKPVQEKEHLSELKFTQCLDTHGTSEIVTPKSPRTESSLEKTFLSTPSDDGKVGAQPISTSQPQKASSTQYESYSTEKKAGQEEEDMFYAFVILHAQEDFEEAVRLKSRLESISSTIGATFTEDFAVPGVSTFRCVEDAIENSAYIMLLLTPNFNSHLNETNTDSALMNSIEKPQKQNTVIPLLPRTNRLTRDQMRPILRTKNPLDETKDRDIFEKMVRKVLDSKNIQKQKLMWKRAQLLKKHQEKQQQLREERQYHRDINREATKVRELEEEVRRLRMQQQCQPPPNAHQSYPYQGFNGRTQPPGDMPVPSPMPSYYSGNMWQQPPSNICIQNAKCIMIGNNSTMTVGGVVDSDDEDNL</sequence>
<feature type="coiled-coil region" evidence="7">
    <location>
        <begin position="390"/>
        <end position="434"/>
    </location>
</feature>
<keyword evidence="4" id="KW-0399">Innate immunity</keyword>
<feature type="region of interest" description="Disordered" evidence="8">
    <location>
        <begin position="18"/>
        <end position="147"/>
    </location>
</feature>
<dbReference type="EMBL" id="JAHKSW010000010">
    <property type="protein sequence ID" value="KAG7327500.1"/>
    <property type="molecule type" value="Genomic_DNA"/>
</dbReference>
<dbReference type="Proteomes" id="UP000824219">
    <property type="component" value="Linkage Group LG10"/>
</dbReference>
<proteinExistence type="predicted"/>
<evidence type="ECO:0000313" key="11">
    <source>
        <dbReference type="Proteomes" id="UP000824219"/>
    </source>
</evidence>
<keyword evidence="6" id="KW-0395">Inflammatory response</keyword>
<feature type="region of interest" description="Disordered" evidence="8">
    <location>
        <begin position="178"/>
        <end position="233"/>
    </location>
</feature>
<evidence type="ECO:0000256" key="5">
    <source>
        <dbReference type="ARBA" id="ARBA00022859"/>
    </source>
</evidence>
<evidence type="ECO:0000256" key="4">
    <source>
        <dbReference type="ARBA" id="ARBA00022588"/>
    </source>
</evidence>
<feature type="compositionally biased region" description="Polar residues" evidence="8">
    <location>
        <begin position="100"/>
        <end position="109"/>
    </location>
</feature>
<organism evidence="10 11">
    <name type="scientific">Hemibagrus wyckioides</name>
    <dbReference type="NCBI Taxonomy" id="337641"/>
    <lineage>
        <taxon>Eukaryota</taxon>
        <taxon>Metazoa</taxon>
        <taxon>Chordata</taxon>
        <taxon>Craniata</taxon>
        <taxon>Vertebrata</taxon>
        <taxon>Euteleostomi</taxon>
        <taxon>Actinopterygii</taxon>
        <taxon>Neopterygii</taxon>
        <taxon>Teleostei</taxon>
        <taxon>Ostariophysi</taxon>
        <taxon>Siluriformes</taxon>
        <taxon>Bagridae</taxon>
        <taxon>Hemibagrus</taxon>
    </lineage>
</organism>
<feature type="domain" description="TIR" evidence="9">
    <location>
        <begin position="241"/>
        <end position="376"/>
    </location>
</feature>
<dbReference type="InterPro" id="IPR035897">
    <property type="entry name" value="Toll_tir_struct_dom_sf"/>
</dbReference>
<evidence type="ECO:0000313" key="10">
    <source>
        <dbReference type="EMBL" id="KAG7327500.1"/>
    </source>
</evidence>
<keyword evidence="7" id="KW-0175">Coiled coil</keyword>
<dbReference type="OrthoDB" id="62956at2759"/>
<protein>
    <recommendedName>
        <fullName evidence="9">TIR domain-containing protein</fullName>
    </recommendedName>
</protein>
<feature type="compositionally biased region" description="Polar residues" evidence="8">
    <location>
        <begin position="211"/>
        <end position="228"/>
    </location>
</feature>
<dbReference type="GO" id="GO:0045087">
    <property type="term" value="P:innate immune response"/>
    <property type="evidence" value="ECO:0007669"/>
    <property type="project" value="UniProtKB-KW"/>
</dbReference>
<feature type="compositionally biased region" description="Basic and acidic residues" evidence="8">
    <location>
        <begin position="127"/>
        <end position="141"/>
    </location>
</feature>
<gene>
    <name evidence="10" type="ORF">KOW79_009106</name>
</gene>
<evidence type="ECO:0000256" key="6">
    <source>
        <dbReference type="ARBA" id="ARBA00023198"/>
    </source>
</evidence>
<dbReference type="GO" id="GO:0006954">
    <property type="term" value="P:inflammatory response"/>
    <property type="evidence" value="ECO:0007669"/>
    <property type="project" value="UniProtKB-KW"/>
</dbReference>
<keyword evidence="2" id="KW-0963">Cytoplasm</keyword>
<comment type="caution">
    <text evidence="10">The sequence shown here is derived from an EMBL/GenBank/DDBJ whole genome shotgun (WGS) entry which is preliminary data.</text>
</comment>